<dbReference type="EMBL" id="JABWDY010012440">
    <property type="protein sequence ID" value="KAF5199100.1"/>
    <property type="molecule type" value="Genomic_DNA"/>
</dbReference>
<gene>
    <name evidence="1" type="ORF">FRX31_011312</name>
</gene>
<proteinExistence type="predicted"/>
<organism evidence="1 2">
    <name type="scientific">Thalictrum thalictroides</name>
    <name type="common">Rue-anemone</name>
    <name type="synonym">Anemone thalictroides</name>
    <dbReference type="NCBI Taxonomy" id="46969"/>
    <lineage>
        <taxon>Eukaryota</taxon>
        <taxon>Viridiplantae</taxon>
        <taxon>Streptophyta</taxon>
        <taxon>Embryophyta</taxon>
        <taxon>Tracheophyta</taxon>
        <taxon>Spermatophyta</taxon>
        <taxon>Magnoliopsida</taxon>
        <taxon>Ranunculales</taxon>
        <taxon>Ranunculaceae</taxon>
        <taxon>Thalictroideae</taxon>
        <taxon>Thalictrum</taxon>
    </lineage>
</organism>
<evidence type="ECO:0000313" key="1">
    <source>
        <dbReference type="EMBL" id="KAF5199100.1"/>
    </source>
</evidence>
<keyword evidence="2" id="KW-1185">Reference proteome</keyword>
<evidence type="ECO:0000313" key="2">
    <source>
        <dbReference type="Proteomes" id="UP000554482"/>
    </source>
</evidence>
<sequence>MLEPRKISQLLGLFSMVRHLSKRSGDVYHLQYSGYCGREQKQFVALLESSDIAFSLVYDESSFSAVGTTPSYICAHCSLTGRSFTTITFHEASVLCFLERTLS</sequence>
<name>A0A7J6WR64_THATH</name>
<reference evidence="1 2" key="1">
    <citation type="submission" date="2020-06" db="EMBL/GenBank/DDBJ databases">
        <title>Transcriptomic and genomic resources for Thalictrum thalictroides and T. hernandezii: Facilitating candidate gene discovery in an emerging model plant lineage.</title>
        <authorList>
            <person name="Arias T."/>
            <person name="Riano-Pachon D.M."/>
            <person name="Di Stilio V.S."/>
        </authorList>
    </citation>
    <scope>NUCLEOTIDE SEQUENCE [LARGE SCALE GENOMIC DNA]</scope>
    <source>
        <strain evidence="2">cv. WT478/WT964</strain>
        <tissue evidence="1">Leaves</tissue>
    </source>
</reference>
<comment type="caution">
    <text evidence="1">The sequence shown here is derived from an EMBL/GenBank/DDBJ whole genome shotgun (WGS) entry which is preliminary data.</text>
</comment>
<accession>A0A7J6WR64</accession>
<protein>
    <submittedName>
        <fullName evidence="1">Uncharacterized protein</fullName>
    </submittedName>
</protein>
<dbReference type="AlphaFoldDB" id="A0A7J6WR64"/>
<dbReference type="Proteomes" id="UP000554482">
    <property type="component" value="Unassembled WGS sequence"/>
</dbReference>